<gene>
    <name evidence="1" type="primary">LOC114337982</name>
</gene>
<organism evidence="1">
    <name type="scientific">Diabrotica virgifera virgifera</name>
    <name type="common">western corn rootworm</name>
    <dbReference type="NCBI Taxonomy" id="50390"/>
    <lineage>
        <taxon>Eukaryota</taxon>
        <taxon>Metazoa</taxon>
        <taxon>Ecdysozoa</taxon>
        <taxon>Arthropoda</taxon>
        <taxon>Hexapoda</taxon>
        <taxon>Insecta</taxon>
        <taxon>Pterygota</taxon>
        <taxon>Neoptera</taxon>
        <taxon>Endopterygota</taxon>
        <taxon>Coleoptera</taxon>
        <taxon>Polyphaga</taxon>
        <taxon>Cucujiformia</taxon>
        <taxon>Chrysomeloidea</taxon>
        <taxon>Chrysomelidae</taxon>
        <taxon>Galerucinae</taxon>
        <taxon>Diabroticina</taxon>
        <taxon>Diabroticites</taxon>
        <taxon>Diabrotica</taxon>
    </lineage>
</organism>
<proteinExistence type="predicted"/>
<dbReference type="AlphaFoldDB" id="A0A6P7GGY9"/>
<protein>
    <submittedName>
        <fullName evidence="1">Activity-regulated cytoskeleton associated protein 1-like</fullName>
    </submittedName>
</protein>
<dbReference type="RefSeq" id="XP_028144368.1">
    <property type="nucleotide sequence ID" value="XM_028288567.1"/>
</dbReference>
<accession>A0A6P7GGY9</accession>
<reference evidence="1" key="1">
    <citation type="submission" date="2025-08" db="UniProtKB">
        <authorList>
            <consortium name="RefSeq"/>
        </authorList>
    </citation>
    <scope>IDENTIFICATION</scope>
    <source>
        <tissue evidence="1">Whole insect</tissue>
    </source>
</reference>
<sequence length="174" mass="20047">MTNEQFQNLVACLTQVVVQNQVLSATKSGNFSNCSSRFLKTTSENISDENAIKGLPMLLDHHAATWWQGIQSTILSWDDVLKALRHSYGLKMPPYKIFKELFSRDHGEKEPTNIFVNSCRSLIAMFPKTPKLHVTHQIDMAYELLNRKIRNRLQRDQIQLFVDLIEKSRAISNN</sequence>
<dbReference type="InParanoid" id="A0A6P7GGY9"/>
<evidence type="ECO:0000313" key="1">
    <source>
        <dbReference type="RefSeq" id="XP_028144368.1"/>
    </source>
</evidence>
<name>A0A6P7GGY9_DIAVI</name>